<dbReference type="Proteomes" id="UP000197290">
    <property type="component" value="Unassembled WGS sequence"/>
</dbReference>
<organism evidence="1 2">
    <name type="scientific">Sphingomonas dokdonensis</name>
    <dbReference type="NCBI Taxonomy" id="344880"/>
    <lineage>
        <taxon>Bacteria</taxon>
        <taxon>Pseudomonadati</taxon>
        <taxon>Pseudomonadota</taxon>
        <taxon>Alphaproteobacteria</taxon>
        <taxon>Sphingomonadales</taxon>
        <taxon>Sphingomonadaceae</taxon>
        <taxon>Sphingomonas</taxon>
    </lineage>
</organism>
<evidence type="ECO:0000313" key="2">
    <source>
        <dbReference type="Proteomes" id="UP000197290"/>
    </source>
</evidence>
<proteinExistence type="predicted"/>
<keyword evidence="2" id="KW-1185">Reference proteome</keyword>
<sequence>MTVQPPSSRVTRTVRVTPLTVVLLDDVAWAVPMPDVLDDADTVLCEDDVPACAFVLPFALLLALEPMLPSSSIIVVSTRPSAKW</sequence>
<dbReference type="AlphaFoldDB" id="A0A245ZEG8"/>
<evidence type="ECO:0000313" key="1">
    <source>
        <dbReference type="EMBL" id="OWK28113.1"/>
    </source>
</evidence>
<gene>
    <name evidence="1" type="ORF">SPDO_29460</name>
</gene>
<reference evidence="1 2" key="1">
    <citation type="submission" date="2017-03" db="EMBL/GenBank/DDBJ databases">
        <title>Genome sequence of Sphingomonas dokdonensis DSM 21029.</title>
        <authorList>
            <person name="Poehlein A."/>
            <person name="Wuebbeler J.H."/>
            <person name="Steinbuechel A."/>
            <person name="Daniel R."/>
        </authorList>
    </citation>
    <scope>NUCLEOTIDE SEQUENCE [LARGE SCALE GENOMIC DNA]</scope>
    <source>
        <strain evidence="1 2">DSM 21029</strain>
    </source>
</reference>
<dbReference type="EMBL" id="NBBI01000007">
    <property type="protein sequence ID" value="OWK28113.1"/>
    <property type="molecule type" value="Genomic_DNA"/>
</dbReference>
<comment type="caution">
    <text evidence="1">The sequence shown here is derived from an EMBL/GenBank/DDBJ whole genome shotgun (WGS) entry which is preliminary data.</text>
</comment>
<accession>A0A245ZEG8</accession>
<dbReference type="RefSeq" id="WP_088368260.1">
    <property type="nucleotide sequence ID" value="NZ_NBBI01000007.1"/>
</dbReference>
<name>A0A245ZEG8_9SPHN</name>
<protein>
    <submittedName>
        <fullName evidence="1">Uncharacterized protein</fullName>
    </submittedName>
</protein>